<dbReference type="SUPFAM" id="SSF158544">
    <property type="entry name" value="GspK insert domain-like"/>
    <property type="match status" value="1"/>
</dbReference>
<dbReference type="RefSeq" id="WP_092214730.1">
    <property type="nucleotide sequence ID" value="NZ_FMUX01000024.1"/>
</dbReference>
<dbReference type="InterPro" id="IPR038072">
    <property type="entry name" value="GspK_central_sf"/>
</dbReference>
<comment type="similarity">
    <text evidence="2">Belongs to the GSP K family.</text>
</comment>
<dbReference type="InterPro" id="IPR049031">
    <property type="entry name" value="T2SSK_SAM-like_1st"/>
</dbReference>
<evidence type="ECO:0000256" key="8">
    <source>
        <dbReference type="ARBA" id="ARBA00022989"/>
    </source>
</evidence>
<dbReference type="GO" id="GO:0009306">
    <property type="term" value="P:protein secretion"/>
    <property type="evidence" value="ECO:0007669"/>
    <property type="project" value="InterPro"/>
</dbReference>
<dbReference type="Pfam" id="PF21687">
    <property type="entry name" value="T2SSK_1st"/>
    <property type="match status" value="1"/>
</dbReference>
<keyword evidence="13" id="KW-1185">Reference proteome</keyword>
<evidence type="ECO:0000256" key="2">
    <source>
        <dbReference type="ARBA" id="ARBA00007246"/>
    </source>
</evidence>
<accession>A0A1G5J2N2</accession>
<reference evidence="12" key="1">
    <citation type="submission" date="2016-10" db="EMBL/GenBank/DDBJ databases">
        <authorList>
            <person name="de Groot N.N."/>
        </authorList>
    </citation>
    <scope>NUCLEOTIDE SEQUENCE [LARGE SCALE GENOMIC DNA]</scope>
    <source>
        <strain evidence="12">AA1</strain>
    </source>
</reference>
<evidence type="ECO:0000256" key="9">
    <source>
        <dbReference type="ARBA" id="ARBA00023136"/>
    </source>
</evidence>
<keyword evidence="7" id="KW-0653">Protein transport</keyword>
<keyword evidence="4" id="KW-1003">Cell membrane</keyword>
<evidence type="ECO:0000256" key="5">
    <source>
        <dbReference type="ARBA" id="ARBA00022519"/>
    </source>
</evidence>
<dbReference type="PANTHER" id="PTHR38831:SF1">
    <property type="entry name" value="TYPE II SECRETION SYSTEM PROTEIN K-RELATED"/>
    <property type="match status" value="1"/>
</dbReference>
<feature type="transmembrane region" description="Helical" evidence="10">
    <location>
        <begin position="12"/>
        <end position="30"/>
    </location>
</feature>
<dbReference type="Proteomes" id="UP000198870">
    <property type="component" value="Unassembled WGS sequence"/>
</dbReference>
<evidence type="ECO:0000256" key="3">
    <source>
        <dbReference type="ARBA" id="ARBA00022448"/>
    </source>
</evidence>
<dbReference type="Gene3D" id="3.30.1300.30">
    <property type="entry name" value="GSPII I/J protein-like"/>
    <property type="match status" value="1"/>
</dbReference>
<keyword evidence="8 10" id="KW-1133">Transmembrane helix</keyword>
<evidence type="ECO:0000256" key="10">
    <source>
        <dbReference type="SAM" id="Phobius"/>
    </source>
</evidence>
<dbReference type="OrthoDB" id="5398238at2"/>
<evidence type="ECO:0000313" key="13">
    <source>
        <dbReference type="Proteomes" id="UP000198870"/>
    </source>
</evidence>
<sequence>MGSRGPLSNENGVVLLATLSMMLALFVLVFETSRHARQELVAASHASTASELRATAVSGVHIGMAFLSADGKKGGTDTVQEDWADEEKLKEFISAMSFDRGQLDLSIADELGKVQVNALVTYPEAKDFNNDQKKLWDRFFEVVNKSDETLDSLGENVAIINAMKDWLDDGDGDETTGLSGAEDDHYLNLEIPYPCGNGPLRHIDEMARIKGIDEAMLNREEAGYRLKDLLTVHGEEPANVKDDGDTVRRFTFPGRININTAELPVLFALMPKTLSPMEREMVATAMVEYRVDKGEEEFSHALDGEWYNTCPGCENNGIKKAMIRTDSNVFAITATAVDDGIRVGVRAVVRRDGDSFIVLSWQETGA</sequence>
<keyword evidence="5" id="KW-0997">Cell inner membrane</keyword>
<dbReference type="EMBL" id="FMUX01000024">
    <property type="protein sequence ID" value="SCY82606.1"/>
    <property type="molecule type" value="Genomic_DNA"/>
</dbReference>
<protein>
    <submittedName>
        <fullName evidence="12">General secretion pathway protein K</fullName>
    </submittedName>
</protein>
<dbReference type="InterPro" id="IPR005628">
    <property type="entry name" value="GspK"/>
</dbReference>
<feature type="domain" description="T2SS protein K first SAM-like" evidence="11">
    <location>
        <begin position="113"/>
        <end position="219"/>
    </location>
</feature>
<evidence type="ECO:0000259" key="11">
    <source>
        <dbReference type="Pfam" id="PF21687"/>
    </source>
</evidence>
<name>A0A1G5J2N2_9BACT</name>
<comment type="subcellular location">
    <subcellularLocation>
        <location evidence="1">Cell inner membrane</location>
    </subcellularLocation>
</comment>
<evidence type="ECO:0000256" key="1">
    <source>
        <dbReference type="ARBA" id="ARBA00004533"/>
    </source>
</evidence>
<evidence type="ECO:0000256" key="6">
    <source>
        <dbReference type="ARBA" id="ARBA00022692"/>
    </source>
</evidence>
<dbReference type="STRING" id="419481.SAMN05216233_12445"/>
<dbReference type="GO" id="GO:0005886">
    <property type="term" value="C:plasma membrane"/>
    <property type="evidence" value="ECO:0007669"/>
    <property type="project" value="UniProtKB-SubCell"/>
</dbReference>
<keyword evidence="9 10" id="KW-0472">Membrane</keyword>
<keyword evidence="3" id="KW-0813">Transport</keyword>
<dbReference type="Gene3D" id="1.10.40.60">
    <property type="entry name" value="EpsJ-like"/>
    <property type="match status" value="2"/>
</dbReference>
<dbReference type="PIRSF" id="PIRSF002786">
    <property type="entry name" value="XcpX"/>
    <property type="match status" value="1"/>
</dbReference>
<evidence type="ECO:0000256" key="7">
    <source>
        <dbReference type="ARBA" id="ARBA00022927"/>
    </source>
</evidence>
<evidence type="ECO:0000256" key="4">
    <source>
        <dbReference type="ARBA" id="ARBA00022475"/>
    </source>
</evidence>
<proteinExistence type="inferred from homology"/>
<dbReference type="PANTHER" id="PTHR38831">
    <property type="entry name" value="TYPE II SECRETION SYSTEM PROTEIN K"/>
    <property type="match status" value="1"/>
</dbReference>
<dbReference type="AlphaFoldDB" id="A0A1G5J2N2"/>
<evidence type="ECO:0000313" key="12">
    <source>
        <dbReference type="EMBL" id="SCY82606.1"/>
    </source>
</evidence>
<organism evidence="12 13">
    <name type="scientific">Desulfoluna spongiiphila</name>
    <dbReference type="NCBI Taxonomy" id="419481"/>
    <lineage>
        <taxon>Bacteria</taxon>
        <taxon>Pseudomonadati</taxon>
        <taxon>Thermodesulfobacteriota</taxon>
        <taxon>Desulfobacteria</taxon>
        <taxon>Desulfobacterales</taxon>
        <taxon>Desulfolunaceae</taxon>
        <taxon>Desulfoluna</taxon>
    </lineage>
</organism>
<gene>
    <name evidence="12" type="ORF">SAMN05216233_12445</name>
</gene>
<keyword evidence="6 10" id="KW-0812">Transmembrane</keyword>